<feature type="domain" description="SLH" evidence="2">
    <location>
        <begin position="20"/>
        <end position="83"/>
    </location>
</feature>
<protein>
    <submittedName>
        <fullName evidence="3">S-layer protein</fullName>
    </submittedName>
</protein>
<dbReference type="PROSITE" id="PS51272">
    <property type="entry name" value="SLH"/>
    <property type="match status" value="1"/>
</dbReference>
<feature type="chain" id="PRO_5021896555" evidence="1">
    <location>
        <begin position="23"/>
        <end position="891"/>
    </location>
</feature>
<dbReference type="EMBL" id="BJXN01000020">
    <property type="protein sequence ID" value="GEM90744.1"/>
    <property type="molecule type" value="Genomic_DNA"/>
</dbReference>
<dbReference type="RefSeq" id="WP_147148761.1">
    <property type="nucleotide sequence ID" value="NZ_BJXN01000020.1"/>
</dbReference>
<dbReference type="PANTHER" id="PTHR43308">
    <property type="entry name" value="OUTER MEMBRANE PROTEIN ALPHA-RELATED"/>
    <property type="match status" value="1"/>
</dbReference>
<dbReference type="Pfam" id="PF21620">
    <property type="entry name" value="SlpA_C"/>
    <property type="match status" value="1"/>
</dbReference>
<dbReference type="AlphaFoldDB" id="A0A511RM60"/>
<feature type="signal peptide" evidence="1">
    <location>
        <begin position="1"/>
        <end position="22"/>
    </location>
</feature>
<dbReference type="InterPro" id="IPR048736">
    <property type="entry name" value="SlpA_C"/>
</dbReference>
<proteinExistence type="predicted"/>
<evidence type="ECO:0000259" key="2">
    <source>
        <dbReference type="PROSITE" id="PS51272"/>
    </source>
</evidence>
<organism evidence="3 4">
    <name type="scientific">Oceanithermus desulfurans NBRC 100063</name>
    <dbReference type="NCBI Taxonomy" id="1227550"/>
    <lineage>
        <taxon>Bacteria</taxon>
        <taxon>Thermotogati</taxon>
        <taxon>Deinococcota</taxon>
        <taxon>Deinococci</taxon>
        <taxon>Thermales</taxon>
        <taxon>Thermaceae</taxon>
        <taxon>Oceanithermus</taxon>
    </lineage>
</organism>
<gene>
    <name evidence="3" type="primary">slpA</name>
    <name evidence="3" type="ORF">ODE01S_21780</name>
</gene>
<sequence length="891" mass="93899">MKKAVILLAGLLTVLSMGFASAQFSDVPAGHWAKEAVEKIAAEGIILGFPDGTFRGNENLTRYQAAMIIYRLLQKLEPGQMGAMDQETITALRNAVQELAAELASLGVRVSALEDNAASKSDVARLEKMIAELKGMPSGEGASGAALKDLADRVEAAAIAADTALAQVQALEGKVDAVGAQASANADSIKALNELAVLLNQDVLSLQDRVTALEKASGMTDLSGVATKDDVQSVRDYVTAIRGDLVNVSNKVSALEANVGDLQDQVNGLKFYQFTVSGSISGEYSVFRVLDGGLEDFDADRLFATSFSTGEATTDKGDVAAKEDLGPGFQQEGTWSSSLTLKLLFPNAYKVDAAGLTIKGIEIDGTWDVSGGSYTGTTGGFWDVSGVRTSFTVGNDPLMITLARQPKAHFTEYVFDNDYYSRGTGYVVEYKGILDITGVYGSTGDADTVNGDNRYYRGVMAGKSFENFSIAAYAVQEAADVYGPAYSNTVYGGHATASFGPLSLEGEYDMSNNGTPASVMYFKGGLNLGDGKFKANANYRAIDPDFAGVSQDVDTAGYQSEDSSGNTINGAPFGDDQKGYGFDAAAELGAFSVSGYYDHQTDFAGTATSQVDKYGAAAEAKLSVITLKGNYDYYNADATDPTNDEVTYGGSAAIGPMKGFTLEAFYSLATLGGAAVDGPLPTTEGESAYGASLSHDGASENALISGLNLTAKYKAYTVSGNTDIQVYGDFDAKFGVVGIHPMFRYHMPNPGDTTIKYGAQVKVGELGVVFKPTLMGDFVSRTTGTTSEMKYGVGLELGDFVFGSSLKGGYASYTAANVASVLLADAQLLDPFNPADDRVWSSTGTTNGSLTGYFFEWTYEGMQFAYIDAVVNNGGNTTHGQAFKVSYSVEF</sequence>
<dbReference type="PANTHER" id="PTHR43308:SF1">
    <property type="entry name" value="OUTER MEMBRANE PROTEIN ALPHA"/>
    <property type="match status" value="1"/>
</dbReference>
<dbReference type="OrthoDB" id="5845122at2"/>
<evidence type="ECO:0000313" key="3">
    <source>
        <dbReference type="EMBL" id="GEM90744.1"/>
    </source>
</evidence>
<accession>A0A511RM60</accession>
<dbReference type="InterPro" id="IPR001119">
    <property type="entry name" value="SLH_dom"/>
</dbReference>
<dbReference type="Proteomes" id="UP000321827">
    <property type="component" value="Unassembled WGS sequence"/>
</dbReference>
<dbReference type="InterPro" id="IPR051465">
    <property type="entry name" value="Cell_Envelope_Struct_Comp"/>
</dbReference>
<evidence type="ECO:0000313" key="4">
    <source>
        <dbReference type="Proteomes" id="UP000321827"/>
    </source>
</evidence>
<comment type="caution">
    <text evidence="3">The sequence shown here is derived from an EMBL/GenBank/DDBJ whole genome shotgun (WGS) entry which is preliminary data.</text>
</comment>
<reference evidence="3 4" key="1">
    <citation type="submission" date="2019-07" db="EMBL/GenBank/DDBJ databases">
        <title>Whole genome shotgun sequence of Oceanithermus desulfurans NBRC 100063.</title>
        <authorList>
            <person name="Hosoyama A."/>
            <person name="Uohara A."/>
            <person name="Ohji S."/>
            <person name="Ichikawa N."/>
        </authorList>
    </citation>
    <scope>NUCLEOTIDE SEQUENCE [LARGE SCALE GENOMIC DNA]</scope>
    <source>
        <strain evidence="3 4">NBRC 100063</strain>
    </source>
</reference>
<keyword evidence="1" id="KW-0732">Signal</keyword>
<name>A0A511RM60_9DEIN</name>
<dbReference type="Pfam" id="PF00395">
    <property type="entry name" value="SLH"/>
    <property type="match status" value="1"/>
</dbReference>
<evidence type="ECO:0000256" key="1">
    <source>
        <dbReference type="SAM" id="SignalP"/>
    </source>
</evidence>